<sequence length="94" mass="10886">MDITISTHHLTLLIEQAAEMGAKHALTQTGRLKPYLKKSEAFRQFGRRNVEHWIEDALLIPRKDGDHSAALRLERIELEAISAAEDLLFYFHYK</sequence>
<protein>
    <submittedName>
        <fullName evidence="1">Uncharacterized protein</fullName>
    </submittedName>
</protein>
<reference evidence="1 2" key="1">
    <citation type="submission" date="2016-10" db="EMBL/GenBank/DDBJ databases">
        <authorList>
            <person name="de Groot N.N."/>
        </authorList>
    </citation>
    <scope>NUCLEOTIDE SEQUENCE [LARGE SCALE GENOMIC DNA]</scope>
    <source>
        <strain evidence="1 2">47C3B</strain>
    </source>
</reference>
<dbReference type="AlphaFoldDB" id="A0A1G7N8G4"/>
<evidence type="ECO:0000313" key="2">
    <source>
        <dbReference type="Proteomes" id="UP000199072"/>
    </source>
</evidence>
<keyword evidence="2" id="KW-1185">Reference proteome</keyword>
<dbReference type="OrthoDB" id="1082219at2"/>
<gene>
    <name evidence="1" type="ORF">SAMN05216464_12526</name>
</gene>
<dbReference type="STRING" id="1391627.SAMN05216464_12526"/>
<organism evidence="1 2">
    <name type="scientific">Mucilaginibacter pineti</name>
    <dbReference type="NCBI Taxonomy" id="1391627"/>
    <lineage>
        <taxon>Bacteria</taxon>
        <taxon>Pseudomonadati</taxon>
        <taxon>Bacteroidota</taxon>
        <taxon>Sphingobacteriia</taxon>
        <taxon>Sphingobacteriales</taxon>
        <taxon>Sphingobacteriaceae</taxon>
        <taxon>Mucilaginibacter</taxon>
    </lineage>
</organism>
<name>A0A1G7N8G4_9SPHI</name>
<dbReference type="EMBL" id="FNAI01000025">
    <property type="protein sequence ID" value="SDF70284.1"/>
    <property type="molecule type" value="Genomic_DNA"/>
</dbReference>
<dbReference type="Proteomes" id="UP000199072">
    <property type="component" value="Unassembled WGS sequence"/>
</dbReference>
<evidence type="ECO:0000313" key="1">
    <source>
        <dbReference type="EMBL" id="SDF70284.1"/>
    </source>
</evidence>
<accession>A0A1G7N8G4</accession>
<proteinExistence type="predicted"/>